<organism evidence="1 2">
    <name type="scientific">Calothrix parasitica NIES-267</name>
    <dbReference type="NCBI Taxonomy" id="1973488"/>
    <lineage>
        <taxon>Bacteria</taxon>
        <taxon>Bacillati</taxon>
        <taxon>Cyanobacteriota</taxon>
        <taxon>Cyanophyceae</taxon>
        <taxon>Nostocales</taxon>
        <taxon>Calotrichaceae</taxon>
        <taxon>Calothrix</taxon>
    </lineage>
</organism>
<accession>A0A1Z4LLH6</accession>
<proteinExistence type="predicted"/>
<evidence type="ECO:0000313" key="1">
    <source>
        <dbReference type="EMBL" id="BAY82034.1"/>
    </source>
</evidence>
<gene>
    <name evidence="1" type="ORF">NIES267_15120</name>
</gene>
<dbReference type="OrthoDB" id="4653716at2"/>
<evidence type="ECO:0000313" key="2">
    <source>
        <dbReference type="Proteomes" id="UP000218418"/>
    </source>
</evidence>
<reference evidence="1 2" key="1">
    <citation type="submission" date="2017-06" db="EMBL/GenBank/DDBJ databases">
        <title>Genome sequencing of cyanobaciteial culture collection at National Institute for Environmental Studies (NIES).</title>
        <authorList>
            <person name="Hirose Y."/>
            <person name="Shimura Y."/>
            <person name="Fujisawa T."/>
            <person name="Nakamura Y."/>
            <person name="Kawachi M."/>
        </authorList>
    </citation>
    <scope>NUCLEOTIDE SEQUENCE [LARGE SCALE GENOMIC DNA]</scope>
    <source>
        <strain evidence="1 2">NIES-267</strain>
    </source>
</reference>
<dbReference type="AlphaFoldDB" id="A0A1Z4LLH6"/>
<name>A0A1Z4LLH6_9CYAN</name>
<protein>
    <submittedName>
        <fullName evidence="1">Uncharacterized protein</fullName>
    </submittedName>
</protein>
<dbReference type="Gene3D" id="1.20.910.10">
    <property type="entry name" value="Heme oxygenase-like"/>
    <property type="match status" value="1"/>
</dbReference>
<dbReference type="InterPro" id="IPR016084">
    <property type="entry name" value="Haem_Oase-like_multi-hlx"/>
</dbReference>
<dbReference type="EMBL" id="AP018227">
    <property type="protein sequence ID" value="BAY82034.1"/>
    <property type="molecule type" value="Genomic_DNA"/>
</dbReference>
<dbReference type="Proteomes" id="UP000218418">
    <property type="component" value="Chromosome"/>
</dbReference>
<keyword evidence="2" id="KW-1185">Reference proteome</keyword>
<sequence>MQEVFALIEKSKKEFTNLELFEYMQDKSITPSKRLSFAPCMTHFIMSFGDLNKYVFKEAQPVTKLQHIINEHANEDEEHWRWFVTDLEKLNCDPIQNFSKALKSIWSEETKITRQISYYVAGYTLTAEPIIKIAAIEALEAVGNVFFCVSSQVASELNKITRKDYLYFGESHLKLETGHTVGTPEAEDFLAKIQLTDSQRQQAFEIVEKIFQIFTEWTYELLAYAQKYGVESIENQAEAVLMACI</sequence>